<comment type="caution">
    <text evidence="1">The sequence shown here is derived from an EMBL/GenBank/DDBJ whole genome shotgun (WGS) entry which is preliminary data.</text>
</comment>
<dbReference type="EMBL" id="PDCK01000044">
    <property type="protein sequence ID" value="PRQ24407.1"/>
    <property type="molecule type" value="Genomic_DNA"/>
</dbReference>
<dbReference type="Gramene" id="PRQ24407">
    <property type="protein sequence ID" value="PRQ24407"/>
    <property type="gene ID" value="RchiOBHm_Chr6g0272081"/>
</dbReference>
<gene>
    <name evidence="1" type="ORF">RchiOBHm_Chr6g0272081</name>
</gene>
<name>A0A2P6PR45_ROSCH</name>
<organism evidence="1 2">
    <name type="scientific">Rosa chinensis</name>
    <name type="common">China rose</name>
    <dbReference type="NCBI Taxonomy" id="74649"/>
    <lineage>
        <taxon>Eukaryota</taxon>
        <taxon>Viridiplantae</taxon>
        <taxon>Streptophyta</taxon>
        <taxon>Embryophyta</taxon>
        <taxon>Tracheophyta</taxon>
        <taxon>Spermatophyta</taxon>
        <taxon>Magnoliopsida</taxon>
        <taxon>eudicotyledons</taxon>
        <taxon>Gunneridae</taxon>
        <taxon>Pentapetalae</taxon>
        <taxon>rosids</taxon>
        <taxon>fabids</taxon>
        <taxon>Rosales</taxon>
        <taxon>Rosaceae</taxon>
        <taxon>Rosoideae</taxon>
        <taxon>Rosoideae incertae sedis</taxon>
        <taxon>Rosa</taxon>
    </lineage>
</organism>
<dbReference type="Proteomes" id="UP000238479">
    <property type="component" value="Chromosome 6"/>
</dbReference>
<keyword evidence="2" id="KW-1185">Reference proteome</keyword>
<dbReference type="AlphaFoldDB" id="A0A2P6PR45"/>
<evidence type="ECO:0000313" key="1">
    <source>
        <dbReference type="EMBL" id="PRQ24407.1"/>
    </source>
</evidence>
<reference evidence="1 2" key="1">
    <citation type="journal article" date="2018" name="Nat. Genet.">
        <title>The Rosa genome provides new insights in the design of modern roses.</title>
        <authorList>
            <person name="Bendahmane M."/>
        </authorList>
    </citation>
    <scope>NUCLEOTIDE SEQUENCE [LARGE SCALE GENOMIC DNA]</scope>
    <source>
        <strain evidence="2">cv. Old Blush</strain>
    </source>
</reference>
<accession>A0A2P6PR45</accession>
<sequence>MDDNIKENRLCSSQDQLLLSLFNIHFKGSITDVLRSIFRCSIFQMIFQALQIKASSTPAELKRKRGIKTVKGMIQMIARNSNKKMEIIFDRMYWVLITEYMYSKFTTSIGIQVRSRAPVCYYGWNKIPVDIKKTLRDGLTVHFDVEIEHPKIVNFVNN</sequence>
<protein>
    <submittedName>
        <fullName evidence="1">Uncharacterized protein</fullName>
    </submittedName>
</protein>
<evidence type="ECO:0000313" key="2">
    <source>
        <dbReference type="Proteomes" id="UP000238479"/>
    </source>
</evidence>
<proteinExistence type="predicted"/>